<keyword evidence="2" id="KW-0408">Iron</keyword>
<keyword evidence="3" id="KW-0411">Iron-sulfur</keyword>
<sequence>MLRSLALGLIESHRIAAEPRRSAGRRGRTLLKIDHVVIEGDDSALALRAYEATGATRLAPELVLACAVHDPLRSAEHAEEQRVLERLGPRHGLIVSRWGNGAGHHVHCARFAAPGRIALGLHPTISACGAFGALGFEADVIEIAAVLAGTPHRRALEGVTALALTGRPVACVGGWDLALALERALGRSPSRGGILEVLPDGLAALSMADRLTMALRARALGLTAALFPSDEVTRRFLALQGREADWKALAGDPAARYDARLEIDLSTLEPLVGRAEGRDVVLARDVAGRPVRTVVIGPDASADDLRRFALRLAGRPIHREVSLLVTVGSRQIWDTLVDGGCAQSLAAAGARIAHGGDEARAWTRPLIGPAIGFGFAGTAREPRGVDVAGPEVCVASALAGALADPRSLEGGPGPDGAGDGPYVVNDAFLARPPTAEPRLDPGPVALAEVPLAPPVRGPQRGVVLIKIGDRVETDCILPFGPRVRSLRGSIPALARHAFAGVDPGFAARAEREGGGFVVAGNDFGMGPPRVHAVLVQVQLGVRAVLACSFDPRHRLQMIRLGVLPLRLESRVDYDATHGGDELEIPDLPDGLEVHRSLAVRNLTRGSQHVLRHDLTHDEIAIVLAGGLLRAATKRTRGA</sequence>
<evidence type="ECO:0000313" key="6">
    <source>
        <dbReference type="EMBL" id="TMQ65749.1"/>
    </source>
</evidence>
<gene>
    <name evidence="6" type="ORF">E6K78_07175</name>
</gene>
<dbReference type="EMBL" id="VBOY01000066">
    <property type="protein sequence ID" value="TMQ65749.1"/>
    <property type="molecule type" value="Genomic_DNA"/>
</dbReference>
<dbReference type="Pfam" id="PF00330">
    <property type="entry name" value="Aconitase"/>
    <property type="match status" value="1"/>
</dbReference>
<dbReference type="Proteomes" id="UP000316609">
    <property type="component" value="Unassembled WGS sequence"/>
</dbReference>
<dbReference type="InterPro" id="IPR001030">
    <property type="entry name" value="Acoase/IPM_deHydtase_lsu_aba"/>
</dbReference>
<dbReference type="GO" id="GO:0003994">
    <property type="term" value="F:aconitate hydratase activity"/>
    <property type="evidence" value="ECO:0007669"/>
    <property type="project" value="TreeGrafter"/>
</dbReference>
<dbReference type="Pfam" id="PF00694">
    <property type="entry name" value="Aconitase_C"/>
    <property type="match status" value="1"/>
</dbReference>
<dbReference type="InterPro" id="IPR015928">
    <property type="entry name" value="Aconitase/3IPM_dehydase_swvl"/>
</dbReference>
<keyword evidence="1" id="KW-0479">Metal-binding</keyword>
<reference evidence="6 7" key="1">
    <citation type="journal article" date="2019" name="Nat. Microbiol.">
        <title>Mediterranean grassland soil C-N compound turnover is dependent on rainfall and depth, and is mediated by genomically divergent microorganisms.</title>
        <authorList>
            <person name="Diamond S."/>
            <person name="Andeer P.F."/>
            <person name="Li Z."/>
            <person name="Crits-Christoph A."/>
            <person name="Burstein D."/>
            <person name="Anantharaman K."/>
            <person name="Lane K.R."/>
            <person name="Thomas B.C."/>
            <person name="Pan C."/>
            <person name="Northen T.R."/>
            <person name="Banfield J.F."/>
        </authorList>
    </citation>
    <scope>NUCLEOTIDE SEQUENCE [LARGE SCALE GENOMIC DNA]</scope>
    <source>
        <strain evidence="6">WS_8</strain>
    </source>
</reference>
<evidence type="ECO:0000256" key="2">
    <source>
        <dbReference type="ARBA" id="ARBA00023004"/>
    </source>
</evidence>
<dbReference type="PANTHER" id="PTHR43160">
    <property type="entry name" value="ACONITATE HYDRATASE B"/>
    <property type="match status" value="1"/>
</dbReference>
<dbReference type="Gene3D" id="3.20.19.10">
    <property type="entry name" value="Aconitase, domain 4"/>
    <property type="match status" value="1"/>
</dbReference>
<dbReference type="GO" id="GO:0005829">
    <property type="term" value="C:cytosol"/>
    <property type="evidence" value="ECO:0007669"/>
    <property type="project" value="TreeGrafter"/>
</dbReference>
<dbReference type="PANTHER" id="PTHR43160:SF3">
    <property type="entry name" value="ACONITATE HYDRATASE, MITOCHONDRIAL"/>
    <property type="match status" value="1"/>
</dbReference>
<dbReference type="GO" id="GO:0046872">
    <property type="term" value="F:metal ion binding"/>
    <property type="evidence" value="ECO:0007669"/>
    <property type="project" value="UniProtKB-KW"/>
</dbReference>
<proteinExistence type="predicted"/>
<accession>A0A538TQ43</accession>
<comment type="caution">
    <text evidence="6">The sequence shown here is derived from an EMBL/GenBank/DDBJ whole genome shotgun (WGS) entry which is preliminary data.</text>
</comment>
<evidence type="ECO:0000259" key="5">
    <source>
        <dbReference type="Pfam" id="PF00694"/>
    </source>
</evidence>
<evidence type="ECO:0000256" key="1">
    <source>
        <dbReference type="ARBA" id="ARBA00022723"/>
    </source>
</evidence>
<dbReference type="InterPro" id="IPR050926">
    <property type="entry name" value="Aconitase/IPM_isomerase"/>
</dbReference>
<dbReference type="GO" id="GO:0051539">
    <property type="term" value="F:4 iron, 4 sulfur cluster binding"/>
    <property type="evidence" value="ECO:0007669"/>
    <property type="project" value="TreeGrafter"/>
</dbReference>
<dbReference type="InterPro" id="IPR000573">
    <property type="entry name" value="AconitaseA/IPMdHydase_ssu_swvl"/>
</dbReference>
<dbReference type="SUPFAM" id="SSF53732">
    <property type="entry name" value="Aconitase iron-sulfur domain"/>
    <property type="match status" value="1"/>
</dbReference>
<feature type="domain" description="Aconitase A/isopropylmalate dehydratase small subunit swivel" evidence="5">
    <location>
        <begin position="516"/>
        <end position="568"/>
    </location>
</feature>
<evidence type="ECO:0000259" key="4">
    <source>
        <dbReference type="Pfam" id="PF00330"/>
    </source>
</evidence>
<organism evidence="6 7">
    <name type="scientific">Eiseniibacteriota bacterium</name>
    <dbReference type="NCBI Taxonomy" id="2212470"/>
    <lineage>
        <taxon>Bacteria</taxon>
        <taxon>Candidatus Eiseniibacteriota</taxon>
    </lineage>
</organism>
<evidence type="ECO:0000256" key="3">
    <source>
        <dbReference type="ARBA" id="ARBA00023014"/>
    </source>
</evidence>
<feature type="domain" description="Aconitase/3-isopropylmalate dehydratase large subunit alpha/beta/alpha" evidence="4">
    <location>
        <begin position="76"/>
        <end position="272"/>
    </location>
</feature>
<evidence type="ECO:0000313" key="7">
    <source>
        <dbReference type="Proteomes" id="UP000316609"/>
    </source>
</evidence>
<dbReference type="InterPro" id="IPR015931">
    <property type="entry name" value="Acnase/IPM_dHydase_lsu_aba_1/3"/>
</dbReference>
<dbReference type="AlphaFoldDB" id="A0A538TQ43"/>
<dbReference type="InterPro" id="IPR036008">
    <property type="entry name" value="Aconitase_4Fe-4S_dom"/>
</dbReference>
<dbReference type="SUPFAM" id="SSF52016">
    <property type="entry name" value="LeuD/IlvD-like"/>
    <property type="match status" value="1"/>
</dbReference>
<protein>
    <submittedName>
        <fullName evidence="6">Uncharacterized protein</fullName>
    </submittedName>
</protein>
<dbReference type="GO" id="GO:0006099">
    <property type="term" value="P:tricarboxylic acid cycle"/>
    <property type="evidence" value="ECO:0007669"/>
    <property type="project" value="TreeGrafter"/>
</dbReference>
<dbReference type="Gene3D" id="3.30.499.10">
    <property type="entry name" value="Aconitase, domain 3"/>
    <property type="match status" value="2"/>
</dbReference>
<name>A0A538TQ43_UNCEI</name>